<evidence type="ECO:0000313" key="3">
    <source>
        <dbReference type="Proteomes" id="UP001172101"/>
    </source>
</evidence>
<gene>
    <name evidence="2" type="ORF">B0T26DRAFT_273933</name>
</gene>
<keyword evidence="3" id="KW-1185">Reference proteome</keyword>
<dbReference type="EMBL" id="JAUIRO010000004">
    <property type="protein sequence ID" value="KAK0717005.1"/>
    <property type="molecule type" value="Genomic_DNA"/>
</dbReference>
<feature type="compositionally biased region" description="Polar residues" evidence="1">
    <location>
        <begin position="137"/>
        <end position="153"/>
    </location>
</feature>
<proteinExistence type="predicted"/>
<comment type="caution">
    <text evidence="2">The sequence shown here is derived from an EMBL/GenBank/DDBJ whole genome shotgun (WGS) entry which is preliminary data.</text>
</comment>
<dbReference type="AlphaFoldDB" id="A0AA40DVD5"/>
<dbReference type="RefSeq" id="XP_060295798.1">
    <property type="nucleotide sequence ID" value="XM_060434119.1"/>
</dbReference>
<name>A0AA40DVD5_9PEZI</name>
<sequence>MPSRYTGPLQFQALRSLQLGWRYVPETDDCCYPASCFATRLLVLRPDHPLAPVAVQNIQEPDHPFGTPPQLLSLTLYSIIFATVSQPSVLSSPLLLLRCEVLETAPVFLLFNSSCRYSLKHTPHEHPSLADSHPQHPHSSTNSTKSRLWSDTPLSKDGSAVRLTPKTNVSVTFSHLFSLSRTFSLSLSLLYAPPPPFHPQLSSNQPLINPHYPPILQLNYLFLPPPYLNSPHSPTPPLPAGFYVFLQHRRITHNPKS</sequence>
<feature type="region of interest" description="Disordered" evidence="1">
    <location>
        <begin position="124"/>
        <end position="153"/>
    </location>
</feature>
<protein>
    <submittedName>
        <fullName evidence="2">Uncharacterized protein</fullName>
    </submittedName>
</protein>
<dbReference type="Proteomes" id="UP001172101">
    <property type="component" value="Unassembled WGS sequence"/>
</dbReference>
<organism evidence="2 3">
    <name type="scientific">Lasiosphaeria miniovina</name>
    <dbReference type="NCBI Taxonomy" id="1954250"/>
    <lineage>
        <taxon>Eukaryota</taxon>
        <taxon>Fungi</taxon>
        <taxon>Dikarya</taxon>
        <taxon>Ascomycota</taxon>
        <taxon>Pezizomycotina</taxon>
        <taxon>Sordariomycetes</taxon>
        <taxon>Sordariomycetidae</taxon>
        <taxon>Sordariales</taxon>
        <taxon>Lasiosphaeriaceae</taxon>
        <taxon>Lasiosphaeria</taxon>
    </lineage>
</organism>
<evidence type="ECO:0000313" key="2">
    <source>
        <dbReference type="EMBL" id="KAK0717005.1"/>
    </source>
</evidence>
<dbReference type="GeneID" id="85317389"/>
<evidence type="ECO:0000256" key="1">
    <source>
        <dbReference type="SAM" id="MobiDB-lite"/>
    </source>
</evidence>
<reference evidence="2" key="1">
    <citation type="submission" date="2023-06" db="EMBL/GenBank/DDBJ databases">
        <title>Genome-scale phylogeny and comparative genomics of the fungal order Sordariales.</title>
        <authorList>
            <consortium name="Lawrence Berkeley National Laboratory"/>
            <person name="Hensen N."/>
            <person name="Bonometti L."/>
            <person name="Westerberg I."/>
            <person name="Brannstrom I.O."/>
            <person name="Guillou S."/>
            <person name="Cros-Aarteil S."/>
            <person name="Calhoun S."/>
            <person name="Haridas S."/>
            <person name="Kuo A."/>
            <person name="Mondo S."/>
            <person name="Pangilinan J."/>
            <person name="Riley R."/>
            <person name="LaButti K."/>
            <person name="Andreopoulos B."/>
            <person name="Lipzen A."/>
            <person name="Chen C."/>
            <person name="Yanf M."/>
            <person name="Daum C."/>
            <person name="Ng V."/>
            <person name="Clum A."/>
            <person name="Steindorff A."/>
            <person name="Ohm R."/>
            <person name="Martin F."/>
            <person name="Silar P."/>
            <person name="Natvig D."/>
            <person name="Lalanne C."/>
            <person name="Gautier V."/>
            <person name="Ament-velasquez S.L."/>
            <person name="Kruys A."/>
            <person name="Hutchinson M.I."/>
            <person name="Powell A.J."/>
            <person name="Barry K."/>
            <person name="Miller A.N."/>
            <person name="Grigoriev I.V."/>
            <person name="Debuchy R."/>
            <person name="Gladieux P."/>
            <person name="Thoren M.H."/>
            <person name="Johannesson H."/>
        </authorList>
    </citation>
    <scope>NUCLEOTIDE SEQUENCE</scope>
    <source>
        <strain evidence="2">SMH2392-1A</strain>
    </source>
</reference>
<accession>A0AA40DVD5</accession>